<comment type="caution">
    <text evidence="2">The sequence shown here is derived from an EMBL/GenBank/DDBJ whole genome shotgun (WGS) entry which is preliminary data.</text>
</comment>
<protein>
    <submittedName>
        <fullName evidence="2">Uncharacterized protein</fullName>
    </submittedName>
</protein>
<dbReference type="AlphaFoldDB" id="A0ABD1Z4Z7"/>
<evidence type="ECO:0000313" key="3">
    <source>
        <dbReference type="Proteomes" id="UP001605036"/>
    </source>
</evidence>
<proteinExistence type="predicted"/>
<gene>
    <name evidence="2" type="ORF">R1flu_010323</name>
</gene>
<feature type="region of interest" description="Disordered" evidence="1">
    <location>
        <begin position="1"/>
        <end position="25"/>
    </location>
</feature>
<name>A0ABD1Z4Z7_9MARC</name>
<dbReference type="EMBL" id="JBHFFA010000002">
    <property type="protein sequence ID" value="KAL2642736.1"/>
    <property type="molecule type" value="Genomic_DNA"/>
</dbReference>
<evidence type="ECO:0000256" key="1">
    <source>
        <dbReference type="SAM" id="MobiDB-lite"/>
    </source>
</evidence>
<accession>A0ABD1Z4Z7</accession>
<sequence>MTPPMLPRVEAVDKRDRGLGPYNHEVVENPEHMGLRAARLPRVRMQSRSTVNERMPHVIPCLRSQRWYRIKRTKKEPSRPRSGLI</sequence>
<evidence type="ECO:0000313" key="2">
    <source>
        <dbReference type="EMBL" id="KAL2642736.1"/>
    </source>
</evidence>
<reference evidence="2 3" key="1">
    <citation type="submission" date="2024-09" db="EMBL/GenBank/DDBJ databases">
        <title>Chromosome-scale assembly of Riccia fluitans.</title>
        <authorList>
            <person name="Paukszto L."/>
            <person name="Sawicki J."/>
            <person name="Karawczyk K."/>
            <person name="Piernik-Szablinska J."/>
            <person name="Szczecinska M."/>
            <person name="Mazdziarz M."/>
        </authorList>
    </citation>
    <scope>NUCLEOTIDE SEQUENCE [LARGE SCALE GENOMIC DNA]</scope>
    <source>
        <strain evidence="2">Rf_01</strain>
        <tissue evidence="2">Aerial parts of the thallus</tissue>
    </source>
</reference>
<dbReference type="Proteomes" id="UP001605036">
    <property type="component" value="Unassembled WGS sequence"/>
</dbReference>
<organism evidence="2 3">
    <name type="scientific">Riccia fluitans</name>
    <dbReference type="NCBI Taxonomy" id="41844"/>
    <lineage>
        <taxon>Eukaryota</taxon>
        <taxon>Viridiplantae</taxon>
        <taxon>Streptophyta</taxon>
        <taxon>Embryophyta</taxon>
        <taxon>Marchantiophyta</taxon>
        <taxon>Marchantiopsida</taxon>
        <taxon>Marchantiidae</taxon>
        <taxon>Marchantiales</taxon>
        <taxon>Ricciaceae</taxon>
        <taxon>Riccia</taxon>
    </lineage>
</organism>
<keyword evidence="3" id="KW-1185">Reference proteome</keyword>